<feature type="transmembrane region" description="Helical" evidence="1">
    <location>
        <begin position="163"/>
        <end position="183"/>
    </location>
</feature>
<dbReference type="RefSeq" id="WP_004036335.1">
    <property type="nucleotide sequence ID" value="NZ_CAYAST010000032.1"/>
</dbReference>
<keyword evidence="1" id="KW-0472">Membrane</keyword>
<dbReference type="GO" id="GO:0022857">
    <property type="term" value="F:transmembrane transporter activity"/>
    <property type="evidence" value="ECO:0007669"/>
    <property type="project" value="UniProtKB-UniRule"/>
</dbReference>
<evidence type="ECO:0000256" key="1">
    <source>
        <dbReference type="HAMAP-Rule" id="MF_02088"/>
    </source>
</evidence>
<accession>A0A2H4U4A6</accession>
<sequence length="203" mass="22338">MLIAIFCVAFVTTNIVTVKILDLGFWGLTVPCGVIIYPLVFILTSVIADTYGESTAQKTILFGVVCNLLFVVVSTIALMLPAAGFWEGQDSFVYIFSQTPRMLIASFISYIVGNFVNAKLTRMIKERSEDGNVGYKSIGAIAIGEILDNTIFISLAFAFTVSWANIAIMILVHFIIMFIWTFVAQPITVKVTQWAKKGEPITA</sequence>
<dbReference type="AlphaFoldDB" id="A0A2H4U4A6"/>
<comment type="function">
    <text evidence="1">Involved in the import of queuosine (Q) precursors, required for Q precursor salvage.</text>
</comment>
<dbReference type="PANTHER" id="PTHR34300">
    <property type="entry name" value="QUEUOSINE PRECURSOR TRANSPORTER-RELATED"/>
    <property type="match status" value="1"/>
</dbReference>
<keyword evidence="1" id="KW-0812">Transmembrane</keyword>
<evidence type="ECO:0000313" key="3">
    <source>
        <dbReference type="Proteomes" id="UP000232133"/>
    </source>
</evidence>
<keyword evidence="1" id="KW-1133">Transmembrane helix</keyword>
<feature type="transmembrane region" description="Helical" evidence="1">
    <location>
        <begin position="137"/>
        <end position="157"/>
    </location>
</feature>
<dbReference type="Pfam" id="PF02592">
    <property type="entry name" value="Vut_1"/>
    <property type="match status" value="1"/>
</dbReference>
<keyword evidence="1" id="KW-0813">Transport</keyword>
<feature type="transmembrane region" description="Helical" evidence="1">
    <location>
        <begin position="28"/>
        <end position="48"/>
    </location>
</feature>
<dbReference type="HAMAP" id="MF_02088">
    <property type="entry name" value="Q_prec_transport"/>
    <property type="match status" value="1"/>
</dbReference>
<dbReference type="Proteomes" id="UP000232133">
    <property type="component" value="Chromosome"/>
</dbReference>
<feature type="transmembrane region" description="Helical" evidence="1">
    <location>
        <begin position="60"/>
        <end position="86"/>
    </location>
</feature>
<feature type="transmembrane region" description="Helical" evidence="1">
    <location>
        <begin position="92"/>
        <end position="116"/>
    </location>
</feature>
<gene>
    <name evidence="2" type="ORF">BK798_00230</name>
</gene>
<reference evidence="2 3" key="1">
    <citation type="submission" date="2016-10" db="EMBL/GenBank/DDBJ databases">
        <authorList>
            <person name="Varghese N."/>
        </authorList>
    </citation>
    <scope>NUCLEOTIDE SEQUENCE [LARGE SCALE GENOMIC DNA]</scope>
    <source>
        <strain evidence="2 3">KB11</strain>
    </source>
</reference>
<dbReference type="NCBIfam" id="TIGR00697">
    <property type="entry name" value="queuosine precursor transporter"/>
    <property type="match status" value="1"/>
</dbReference>
<dbReference type="EMBL" id="CP017803">
    <property type="protein sequence ID" value="ATZ58945.1"/>
    <property type="molecule type" value="Genomic_DNA"/>
</dbReference>
<dbReference type="GeneID" id="35117758"/>
<comment type="similarity">
    <text evidence="1">Belongs to the vitamin uptake transporter (VUT/ECF) (TC 2.A.88) family. Q precursor transporter subfamily.</text>
</comment>
<protein>
    <recommendedName>
        <fullName evidence="1">Probable queuosine precursor transporter</fullName>
        <shortName evidence="1">Q precursor transporter</shortName>
    </recommendedName>
</protein>
<evidence type="ECO:0000313" key="2">
    <source>
        <dbReference type="EMBL" id="ATZ58945.1"/>
    </source>
</evidence>
<dbReference type="InterPro" id="IPR003744">
    <property type="entry name" value="YhhQ"/>
</dbReference>
<dbReference type="GO" id="GO:0005886">
    <property type="term" value="C:plasma membrane"/>
    <property type="evidence" value="ECO:0007669"/>
    <property type="project" value="UniProtKB-SubCell"/>
</dbReference>
<organism evidence="2 3">
    <name type="scientific">Methanobrevibacter smithii</name>
    <dbReference type="NCBI Taxonomy" id="2173"/>
    <lineage>
        <taxon>Archaea</taxon>
        <taxon>Methanobacteriati</taxon>
        <taxon>Methanobacteriota</taxon>
        <taxon>Methanomada group</taxon>
        <taxon>Methanobacteria</taxon>
        <taxon>Methanobacteriales</taxon>
        <taxon>Methanobacteriaceae</taxon>
        <taxon>Methanobrevibacter</taxon>
    </lineage>
</organism>
<comment type="subcellular location">
    <subcellularLocation>
        <location evidence="1">Cell membrane</location>
        <topology evidence="1">Multi-pass membrane protein</topology>
    </subcellularLocation>
</comment>
<keyword evidence="1" id="KW-1003">Cell membrane</keyword>
<dbReference type="PANTHER" id="PTHR34300:SF2">
    <property type="entry name" value="QUEUOSINE PRECURSOR TRANSPORTER-RELATED"/>
    <property type="match status" value="1"/>
</dbReference>
<name>A0A2H4U4A6_METSM</name>
<proteinExistence type="inferred from homology"/>